<accession>A0AB40C004</accession>
<feature type="region of interest" description="Disordered" evidence="2">
    <location>
        <begin position="559"/>
        <end position="591"/>
    </location>
</feature>
<dbReference type="Gene3D" id="1.25.40.10">
    <property type="entry name" value="Tetratricopeptide repeat domain"/>
    <property type="match status" value="2"/>
</dbReference>
<evidence type="ECO:0000313" key="4">
    <source>
        <dbReference type="RefSeq" id="XP_039132106.1"/>
    </source>
</evidence>
<dbReference type="Pfam" id="PF13181">
    <property type="entry name" value="TPR_8"/>
    <property type="match status" value="1"/>
</dbReference>
<proteinExistence type="inferred from homology"/>
<evidence type="ECO:0000256" key="2">
    <source>
        <dbReference type="SAM" id="MobiDB-lite"/>
    </source>
</evidence>
<dbReference type="GeneID" id="120268912"/>
<feature type="compositionally biased region" description="Polar residues" evidence="2">
    <location>
        <begin position="573"/>
        <end position="585"/>
    </location>
</feature>
<dbReference type="InterPro" id="IPR011990">
    <property type="entry name" value="TPR-like_helical_dom_sf"/>
</dbReference>
<protein>
    <submittedName>
        <fullName evidence="4">LOW QUALITY PROTEIN: CCR4-NOT transcription complex subunit 10-like</fullName>
    </submittedName>
</protein>
<comment type="similarity">
    <text evidence="1">Belongs to the CNOT10 family.</text>
</comment>
<name>A0AB40C004_DIOCR</name>
<dbReference type="InterPro" id="IPR019734">
    <property type="entry name" value="TPR_rpt"/>
</dbReference>
<gene>
    <name evidence="4" type="primary">LOC120268912</name>
</gene>
<sequence>MDARDSSPSGDSPVEDDQALSVTAALAKEAAGLFQSRRYSECVDLLKQLSRLKEDDPKVAHNIVVAEYYRDGCFDPRKLLDVLTKKRSKDVLCASGEEMESANNLRGNAVSGSSDGTTALYQFSAAKSGCFNYSDDSDVSIVTFNIAVILYHLHEFNRALPMLESLFQHIEALDEVIALRICLLLLDTAFALKDAARASDVIQYLEKFLGVSYKMNQVDNGTIAQNPSSIQAASVNINVAVQDPISDLSISANMPDDPLSRTLSDEYETLISTMDSGALKFGRSTLNHVSKPPVGRAAPCVDLKLNMQLYKVRFLLLTRNLKVAKREVKLAMNIVRDRDSSSALMLKSQLEYARGNHRKAIKLLMTSINRADPVMLSMFNSNLGCIYHQLGEHHLSIMYLSKALKSCSTILKEKPLKLSTFSHDKSLLIFYNYGLQYLACGKPLTAARCLYRTIPIFHNRPLLWLRLAECCLLAQEKGLLRQAITSSSEEIKLSVVGSGKWRHVVVVDMNSRNRHLDIRGEDGRFGPDDQCRLSLPFARQCLLNALHLLDKLEERTSRPATTFSVNEVDKPNQGASGSISNSSHKNWSDGDSKSFSVTSASLPTGTNNEFKETKGSMNSNNIFQGSVSSFEDMCRKENHMMKQAVLGDLAYVELCLENPLKALSHAQTLQEMPDCSKMYSYLACVYAAEALCLLNRPKEAAEQLSVYLLDGTSVVLPYSDEDRERWTVEVGGDSDELNNTVNAKRTAGVFLKPEDARGSLYLNLAAICAIEGNLEQADRFVAQAQCSMPNNPKAVLAAVYLDLLRNRTQDALSKLKKSSRVRFQSSA</sequence>
<dbReference type="Proteomes" id="UP001515500">
    <property type="component" value="Chromosome 9"/>
</dbReference>
<dbReference type="GO" id="GO:0006402">
    <property type="term" value="P:mRNA catabolic process"/>
    <property type="evidence" value="ECO:0007669"/>
    <property type="project" value="TreeGrafter"/>
</dbReference>
<dbReference type="InterPro" id="IPR039740">
    <property type="entry name" value="CNOT10"/>
</dbReference>
<reference evidence="4" key="1">
    <citation type="submission" date="2025-08" db="UniProtKB">
        <authorList>
            <consortium name="RefSeq"/>
        </authorList>
    </citation>
    <scope>IDENTIFICATION</scope>
</reference>
<keyword evidence="3" id="KW-1185">Reference proteome</keyword>
<organism evidence="3 4">
    <name type="scientific">Dioscorea cayennensis subsp. rotundata</name>
    <name type="common">White Guinea yam</name>
    <name type="synonym">Dioscorea rotundata</name>
    <dbReference type="NCBI Taxonomy" id="55577"/>
    <lineage>
        <taxon>Eukaryota</taxon>
        <taxon>Viridiplantae</taxon>
        <taxon>Streptophyta</taxon>
        <taxon>Embryophyta</taxon>
        <taxon>Tracheophyta</taxon>
        <taxon>Spermatophyta</taxon>
        <taxon>Magnoliopsida</taxon>
        <taxon>Liliopsida</taxon>
        <taxon>Dioscoreales</taxon>
        <taxon>Dioscoreaceae</taxon>
        <taxon>Dioscorea</taxon>
    </lineage>
</organism>
<dbReference type="AlphaFoldDB" id="A0AB40C004"/>
<evidence type="ECO:0000256" key="1">
    <source>
        <dbReference type="ARBA" id="ARBA00010080"/>
    </source>
</evidence>
<dbReference type="GO" id="GO:0017148">
    <property type="term" value="P:negative regulation of translation"/>
    <property type="evidence" value="ECO:0007669"/>
    <property type="project" value="TreeGrafter"/>
</dbReference>
<dbReference type="GO" id="GO:0030014">
    <property type="term" value="C:CCR4-NOT complex"/>
    <property type="evidence" value="ECO:0007669"/>
    <property type="project" value="InterPro"/>
</dbReference>
<dbReference type="PANTHER" id="PTHR12979">
    <property type="entry name" value="CCR4-NOT TRANSCRIPTION COMPLEX SUBUNIT 10"/>
    <property type="match status" value="1"/>
</dbReference>
<dbReference type="PANTHER" id="PTHR12979:SF5">
    <property type="entry name" value="CCR4-NOT TRANSCRIPTION COMPLEX SUBUNIT 10"/>
    <property type="match status" value="1"/>
</dbReference>
<evidence type="ECO:0000313" key="3">
    <source>
        <dbReference type="Proteomes" id="UP001515500"/>
    </source>
</evidence>
<dbReference type="RefSeq" id="XP_039132106.1">
    <property type="nucleotide sequence ID" value="XM_039276172.1"/>
</dbReference>
<dbReference type="SUPFAM" id="SSF48452">
    <property type="entry name" value="TPR-like"/>
    <property type="match status" value="1"/>
</dbReference>